<protein>
    <recommendedName>
        <fullName evidence="1">Aminoglycoside phosphotransferase domain-containing protein</fullName>
    </recommendedName>
</protein>
<evidence type="ECO:0000313" key="2">
    <source>
        <dbReference type="EMBL" id="BAD63935.1"/>
    </source>
</evidence>
<dbReference type="EMBL" id="AP006627">
    <property type="protein sequence ID" value="BAD63935.1"/>
    <property type="molecule type" value="Genomic_DNA"/>
</dbReference>
<evidence type="ECO:0000259" key="1">
    <source>
        <dbReference type="Pfam" id="PF01636"/>
    </source>
</evidence>
<name>Q5WI70_SHOC1</name>
<dbReference type="eggNOG" id="COG0510">
    <property type="taxonomic scope" value="Bacteria"/>
</dbReference>
<reference evidence="2 3" key="5">
    <citation type="journal article" date="2007" name="Extremophiles">
        <title>Intragenomic diversity of the V1 regions of 16S rRNA genes in high-alkaline protease-producing Bacillus clausii spp.</title>
        <authorList>
            <person name="Kageyama Y."/>
            <person name="Takaki Y."/>
            <person name="Shimamura S."/>
            <person name="Nishi S."/>
            <person name="Nogi Y."/>
            <person name="Uchimura K."/>
            <person name="Kobayashi T."/>
            <person name="Hitomi J."/>
            <person name="Ozaki K."/>
            <person name="Kawai S."/>
            <person name="Ito S."/>
            <person name="Horikoshi K."/>
        </authorList>
    </citation>
    <scope>NUCLEOTIDE SEQUENCE [LARGE SCALE GENOMIC DNA]</scope>
    <source>
        <strain evidence="2 3">KSM-K16</strain>
    </source>
</reference>
<dbReference type="InterPro" id="IPR002575">
    <property type="entry name" value="Aminoglycoside_PTrfase"/>
</dbReference>
<reference evidence="2 3" key="1">
    <citation type="journal article" date="1994" name="J. Ferment. Bioeng.">
        <title>Molecular cloning and nucleotide sequence of the gene for an alkaline protease from the alkalophilic Bacillus sp. KSM-K16.</title>
        <authorList>
            <person name="Hakamada Y."/>
            <person name="Kobayashi T."/>
            <person name="Hitomi J."/>
            <person name="Kawai S."/>
            <person name="Ito S."/>
        </authorList>
    </citation>
    <scope>NUCLEOTIDE SEQUENCE [LARGE SCALE GENOMIC DNA]</scope>
    <source>
        <strain evidence="2 3">KSM-K16</strain>
    </source>
</reference>
<organism evidence="2 3">
    <name type="scientific">Shouchella clausii (strain KSM-K16)</name>
    <name type="common">Alkalihalobacillus clausii</name>
    <dbReference type="NCBI Taxonomy" id="66692"/>
    <lineage>
        <taxon>Bacteria</taxon>
        <taxon>Bacillati</taxon>
        <taxon>Bacillota</taxon>
        <taxon>Bacilli</taxon>
        <taxon>Bacillales</taxon>
        <taxon>Bacillaceae</taxon>
        <taxon>Shouchella</taxon>
    </lineage>
</organism>
<reference evidence="3" key="4">
    <citation type="submission" date="2003-10" db="EMBL/GenBank/DDBJ databases">
        <title>The complete genome sequence of the alkaliphilic Bacillus clausii KSM-K16.</title>
        <authorList>
            <person name="Takaki Y."/>
            <person name="Kageyama Y."/>
            <person name="Shimamura S."/>
            <person name="Suzuki H."/>
            <person name="Nishi S."/>
            <person name="Hatada Y."/>
            <person name="Kawai S."/>
            <person name="Ito S."/>
            <person name="Horikoshi K."/>
        </authorList>
    </citation>
    <scope>NUCLEOTIDE SEQUENCE [LARGE SCALE GENOMIC DNA]</scope>
    <source>
        <strain evidence="3">KSM-K16</strain>
    </source>
</reference>
<dbReference type="KEGG" id="bcl:ABC1397"/>
<evidence type="ECO:0000313" key="3">
    <source>
        <dbReference type="Proteomes" id="UP000001168"/>
    </source>
</evidence>
<accession>Q5WI70</accession>
<dbReference type="OrthoDB" id="9800774at2"/>
<dbReference type="RefSeq" id="WP_011246247.1">
    <property type="nucleotide sequence ID" value="NC_006582.1"/>
</dbReference>
<dbReference type="AlphaFoldDB" id="Q5WI70"/>
<dbReference type="STRING" id="66692.ABC1397"/>
<reference evidence="2 3" key="2">
    <citation type="journal article" date="1995" name="Appl. Microbiol. Biotechnol.">
        <title>Purification and properties of an alkaline protease from alkalophilic Bacillus sp. KSM-K16.</title>
        <authorList>
            <person name="Kobayashi T."/>
            <person name="Hakamada Y."/>
            <person name="Adachi S."/>
            <person name="Hitomi J."/>
            <person name="Yoshimatsu T."/>
            <person name="Koike K."/>
            <person name="Kawai S."/>
            <person name="Ito S."/>
        </authorList>
    </citation>
    <scope>NUCLEOTIDE SEQUENCE [LARGE SCALE GENOMIC DNA]</scope>
    <source>
        <strain evidence="2 3">KSM-K16</strain>
    </source>
</reference>
<dbReference type="InterPro" id="IPR011009">
    <property type="entry name" value="Kinase-like_dom_sf"/>
</dbReference>
<dbReference type="SUPFAM" id="SSF56112">
    <property type="entry name" value="Protein kinase-like (PK-like)"/>
    <property type="match status" value="1"/>
</dbReference>
<gene>
    <name evidence="2" type="ordered locus">ABC1397</name>
</gene>
<dbReference type="Pfam" id="PF01636">
    <property type="entry name" value="APH"/>
    <property type="match status" value="1"/>
</dbReference>
<proteinExistence type="predicted"/>
<dbReference type="Gene3D" id="3.90.1200.10">
    <property type="match status" value="1"/>
</dbReference>
<dbReference type="HOGENOM" id="CLU_083624_1_0_9"/>
<sequence length="250" mass="28314">MNLGEPIAIGNTAKIYLHDGKIIKIFNDHLPDTEAEYEANKQKLAHAYGLPVPSIYEVIKVNGKRAIVMEHIKGKTIGSLLVADMSKAEQYIGLSVNIQLKIHAVKAPGLELMSDKLHRQIASAHQLNDKQKNALLERLDLIKYDHYLCHGDYHVFNLILNEKQVSIIDWVDASSGDIRADVYRTYLLYAEFSADLADLYLRLYCDKSGIRQEEIFMWAPLIAGARLAEYVSSEKASRLLEIVNEYCPKN</sequence>
<reference evidence="2 3" key="3">
    <citation type="journal article" date="1997" name="Protein Eng.">
        <title>High-resolution crystal structure of M-protease: phylogeny aided analysis of the high-alkaline adaptation mechanism.</title>
        <authorList>
            <person name="Shirai T."/>
            <person name="Suzuki A."/>
            <person name="Yamane T."/>
            <person name="Ashida T."/>
            <person name="Kobayashi T."/>
            <person name="Ito S."/>
        </authorList>
    </citation>
    <scope>NUCLEOTIDE SEQUENCE [LARGE SCALE GENOMIC DNA]</scope>
    <source>
        <strain evidence="2 3">KSM-K16</strain>
    </source>
</reference>
<dbReference type="Proteomes" id="UP000001168">
    <property type="component" value="Chromosome"/>
</dbReference>
<feature type="domain" description="Aminoglycoside phosphotransferase" evidence="1">
    <location>
        <begin position="6"/>
        <end position="209"/>
    </location>
</feature>
<keyword evidence="3" id="KW-1185">Reference proteome</keyword>